<geneLocation type="plasmid" evidence="2 3">
    <name>pHALHY03</name>
</geneLocation>
<dbReference type="Proteomes" id="UP000008461">
    <property type="component" value="Plasmid pHALHY03"/>
</dbReference>
<dbReference type="InterPro" id="IPR018004">
    <property type="entry name" value="KilA/APSES_HTH"/>
</dbReference>
<dbReference type="AlphaFoldDB" id="F4L8C8"/>
<keyword evidence="2" id="KW-0238">DNA-binding</keyword>
<reference key="2">
    <citation type="submission" date="2011-04" db="EMBL/GenBank/DDBJ databases">
        <title>Complete sequence of plasmid 3 of Haliscomenobacter hydrossis DSM 1100.</title>
        <authorList>
            <consortium name="US DOE Joint Genome Institute (JGI-PGF)"/>
            <person name="Lucas S."/>
            <person name="Han J."/>
            <person name="Lapidus A."/>
            <person name="Bruce D."/>
            <person name="Goodwin L."/>
            <person name="Pitluck S."/>
            <person name="Peters L."/>
            <person name="Kyrpides N."/>
            <person name="Mavromatis K."/>
            <person name="Ivanova N."/>
            <person name="Ovchinnikova G."/>
            <person name="Pagani I."/>
            <person name="Daligault H."/>
            <person name="Detter J.C."/>
            <person name="Han C."/>
            <person name="Land M."/>
            <person name="Hauser L."/>
            <person name="Markowitz V."/>
            <person name="Cheng J.-F."/>
            <person name="Hugenholtz P."/>
            <person name="Woyke T."/>
            <person name="Wu D."/>
            <person name="Verbarg S."/>
            <person name="Frueling A."/>
            <person name="Brambilla E."/>
            <person name="Klenk H.-P."/>
            <person name="Eisen J.A."/>
        </authorList>
    </citation>
    <scope>NUCLEOTIDE SEQUENCE</scope>
    <source>
        <strain>DSM 1100</strain>
    </source>
</reference>
<gene>
    <name evidence="2" type="ordered locus">Halhy_6824</name>
</gene>
<dbReference type="HOGENOM" id="CLU_089658_0_0_10"/>
<dbReference type="InterPro" id="IPR017880">
    <property type="entry name" value="KilA_N"/>
</dbReference>
<dbReference type="Pfam" id="PF04383">
    <property type="entry name" value="KilA-N"/>
    <property type="match status" value="1"/>
</dbReference>
<proteinExistence type="predicted"/>
<sequence>MQNERKEMSKKQQLDVEGVQIRLLSIQEDDYISLTDMARSSSERTDLVLQTWMRNRNTIEFLGLWEELHNPNFNPYEFAGIKSQTGLNSFYISAKEWIERVQAVGIVSKTGRYGGTFAHKDIAFEFGTWLSPRFKLFLIKDYQRLKEEENKVKSLDWSVKRLLSKANYRIHTEAVREYLMPPQLMHSKKEGVVFASEADLLNTALFGLTAKVWKQQNPELKGNMRDHATSEQLIVLSNLEALNAKLLEWDCDQALRLQILNKTAIDQMNVLLGLPAVKQLKAGMKLDGELE</sequence>
<keyword evidence="3" id="KW-1185">Reference proteome</keyword>
<feature type="domain" description="KilA-N" evidence="1">
    <location>
        <begin position="10"/>
        <end position="145"/>
    </location>
</feature>
<dbReference type="PROSITE" id="PS51301">
    <property type="entry name" value="KILA_N"/>
    <property type="match status" value="1"/>
</dbReference>
<protein>
    <submittedName>
        <fullName evidence="2">KilA, /APSES-type HTH DNA-binding domain protein</fullName>
    </submittedName>
</protein>
<dbReference type="EMBL" id="CP002694">
    <property type="protein sequence ID" value="AEE54636.1"/>
    <property type="molecule type" value="Genomic_DNA"/>
</dbReference>
<dbReference type="SMART" id="SM01252">
    <property type="entry name" value="KilA-N"/>
    <property type="match status" value="1"/>
</dbReference>
<keyword evidence="2" id="KW-0614">Plasmid</keyword>
<dbReference type="GO" id="GO:0003677">
    <property type="term" value="F:DNA binding"/>
    <property type="evidence" value="ECO:0007669"/>
    <property type="project" value="UniProtKB-KW"/>
</dbReference>
<dbReference type="KEGG" id="hhy:Halhy_6824"/>
<evidence type="ECO:0000313" key="3">
    <source>
        <dbReference type="Proteomes" id="UP000008461"/>
    </source>
</evidence>
<reference evidence="2 3" key="1">
    <citation type="journal article" date="2011" name="Stand. Genomic Sci.">
        <title>Complete genome sequence of Haliscomenobacter hydrossis type strain (O).</title>
        <authorList>
            <consortium name="US DOE Joint Genome Institute (JGI-PGF)"/>
            <person name="Daligault H."/>
            <person name="Lapidus A."/>
            <person name="Zeytun A."/>
            <person name="Nolan M."/>
            <person name="Lucas S."/>
            <person name="Del Rio T.G."/>
            <person name="Tice H."/>
            <person name="Cheng J.F."/>
            <person name="Tapia R."/>
            <person name="Han C."/>
            <person name="Goodwin L."/>
            <person name="Pitluck S."/>
            <person name="Liolios K."/>
            <person name="Pagani I."/>
            <person name="Ivanova N."/>
            <person name="Huntemann M."/>
            <person name="Mavromatis K."/>
            <person name="Mikhailova N."/>
            <person name="Pati A."/>
            <person name="Chen A."/>
            <person name="Palaniappan K."/>
            <person name="Land M."/>
            <person name="Hauser L."/>
            <person name="Brambilla E.M."/>
            <person name="Rohde M."/>
            <person name="Verbarg S."/>
            <person name="Goker M."/>
            <person name="Bristow J."/>
            <person name="Eisen J.A."/>
            <person name="Markowitz V."/>
            <person name="Hugenholtz P."/>
            <person name="Kyrpides N.C."/>
            <person name="Klenk H.P."/>
            <person name="Woyke T."/>
        </authorList>
    </citation>
    <scope>NUCLEOTIDE SEQUENCE [LARGE SCALE GENOMIC DNA]</scope>
    <source>
        <strain evidence="3">ATCC 27775 / DSM 1100 / LMG 10767 / O</strain>
        <plasmid evidence="3">Plasmid pHALHY03</plasmid>
    </source>
</reference>
<evidence type="ECO:0000313" key="2">
    <source>
        <dbReference type="EMBL" id="AEE54636.1"/>
    </source>
</evidence>
<accession>F4L8C8</accession>
<name>F4L8C8_HALH1</name>
<evidence type="ECO:0000259" key="1">
    <source>
        <dbReference type="PROSITE" id="PS51301"/>
    </source>
</evidence>
<dbReference type="eggNOG" id="ENOG502Z7N4">
    <property type="taxonomic scope" value="Bacteria"/>
</dbReference>
<organism evidence="2 3">
    <name type="scientific">Haliscomenobacter hydrossis (strain ATCC 27775 / DSM 1100 / LMG 10767 / O)</name>
    <dbReference type="NCBI Taxonomy" id="760192"/>
    <lineage>
        <taxon>Bacteria</taxon>
        <taxon>Pseudomonadati</taxon>
        <taxon>Bacteroidota</taxon>
        <taxon>Saprospiria</taxon>
        <taxon>Saprospirales</taxon>
        <taxon>Haliscomenobacteraceae</taxon>
        <taxon>Haliscomenobacter</taxon>
    </lineage>
</organism>